<dbReference type="InterPro" id="IPR002347">
    <property type="entry name" value="SDR_fam"/>
</dbReference>
<keyword evidence="2" id="KW-0521">NADP</keyword>
<dbReference type="SUPFAM" id="SSF51735">
    <property type="entry name" value="NAD(P)-binding Rossmann-fold domains"/>
    <property type="match status" value="1"/>
</dbReference>
<sequence length="341" mass="37417">MTTPSALWREARNPPRHPPTALTFRNKSVLVTGANSGLGYAASVKYAALGASPLLLAVRSEEKGASTKAAIEREVGAEKTKTIKIIPLVLELSSFASVKAFLKRFDERLPHQTLDVVLLCAGVALPDFRTSPDGYEMTTQVNVLSNTLLALLLLPKLRASGAPTGDKGDKDSPSSLPHLCFLNSLASHVVEPKMLPAAASGQTLLDHLNDRAKFDVTKHYYLAKLAAWFAMSGMIEHPRDFETRDVIINACCPGMCRTNMQRDFPFVKRIMAKVSLLPLSRSAEEGSRSLINATGLGPESNGKFWRNDEFLPPGEMLDSELGQELYHETWDEILKILKPHL</sequence>
<keyword evidence="5" id="KW-1185">Reference proteome</keyword>
<evidence type="ECO:0000313" key="5">
    <source>
        <dbReference type="Proteomes" id="UP001444661"/>
    </source>
</evidence>
<evidence type="ECO:0000313" key="4">
    <source>
        <dbReference type="EMBL" id="KAK8051096.1"/>
    </source>
</evidence>
<dbReference type="Pfam" id="PF00106">
    <property type="entry name" value="adh_short"/>
    <property type="match status" value="1"/>
</dbReference>
<comment type="similarity">
    <text evidence="1">Belongs to the short-chain dehydrogenases/reductases (SDR) family.</text>
</comment>
<keyword evidence="3" id="KW-0560">Oxidoreductase</keyword>
<dbReference type="PRINTS" id="PR00081">
    <property type="entry name" value="GDHRDH"/>
</dbReference>
<comment type="caution">
    <text evidence="4">The sequence shown here is derived from an EMBL/GenBank/DDBJ whole genome shotgun (WGS) entry which is preliminary data.</text>
</comment>
<dbReference type="PANTHER" id="PTHR24320:SF252">
    <property type="entry name" value="DEHYDROGENASE_REDUCTASE FAMILY PROTEIN, PUTATIVE (AFU_ORTHOLOGUE AFUA_3G08550)-RELATED"/>
    <property type="match status" value="1"/>
</dbReference>
<dbReference type="InterPro" id="IPR036291">
    <property type="entry name" value="NAD(P)-bd_dom_sf"/>
</dbReference>
<evidence type="ECO:0000256" key="3">
    <source>
        <dbReference type="ARBA" id="ARBA00023002"/>
    </source>
</evidence>
<gene>
    <name evidence="4" type="ORF">PG993_002481</name>
</gene>
<proteinExistence type="inferred from homology"/>
<evidence type="ECO:0000256" key="2">
    <source>
        <dbReference type="ARBA" id="ARBA00022857"/>
    </source>
</evidence>
<name>A0ABR1TYZ9_9PEZI</name>
<dbReference type="Proteomes" id="UP001444661">
    <property type="component" value="Unassembled WGS sequence"/>
</dbReference>
<protein>
    <submittedName>
        <fullName evidence="4">Uncharacterized protein</fullName>
    </submittedName>
</protein>
<dbReference type="PANTHER" id="PTHR24320">
    <property type="entry name" value="RETINOL DEHYDROGENASE"/>
    <property type="match status" value="1"/>
</dbReference>
<organism evidence="4 5">
    <name type="scientific">Apiospora rasikravindrae</name>
    <dbReference type="NCBI Taxonomy" id="990691"/>
    <lineage>
        <taxon>Eukaryota</taxon>
        <taxon>Fungi</taxon>
        <taxon>Dikarya</taxon>
        <taxon>Ascomycota</taxon>
        <taxon>Pezizomycotina</taxon>
        <taxon>Sordariomycetes</taxon>
        <taxon>Xylariomycetidae</taxon>
        <taxon>Amphisphaeriales</taxon>
        <taxon>Apiosporaceae</taxon>
        <taxon>Apiospora</taxon>
    </lineage>
</organism>
<accession>A0ABR1TYZ9</accession>
<reference evidence="4 5" key="1">
    <citation type="submission" date="2023-01" db="EMBL/GenBank/DDBJ databases">
        <title>Analysis of 21 Apiospora genomes using comparative genomics revels a genus with tremendous synthesis potential of carbohydrate active enzymes and secondary metabolites.</title>
        <authorList>
            <person name="Sorensen T."/>
        </authorList>
    </citation>
    <scope>NUCLEOTIDE SEQUENCE [LARGE SCALE GENOMIC DNA]</scope>
    <source>
        <strain evidence="4 5">CBS 33761</strain>
    </source>
</reference>
<dbReference type="EMBL" id="JAQQWK010000002">
    <property type="protein sequence ID" value="KAK8051096.1"/>
    <property type="molecule type" value="Genomic_DNA"/>
</dbReference>
<evidence type="ECO:0000256" key="1">
    <source>
        <dbReference type="ARBA" id="ARBA00006484"/>
    </source>
</evidence>
<dbReference type="Gene3D" id="3.40.50.720">
    <property type="entry name" value="NAD(P)-binding Rossmann-like Domain"/>
    <property type="match status" value="1"/>
</dbReference>